<dbReference type="InterPro" id="IPR000639">
    <property type="entry name" value="Epox_hydrolase-like"/>
</dbReference>
<dbReference type="PANTHER" id="PTHR46438:SF11">
    <property type="entry name" value="LIPASE-RELATED"/>
    <property type="match status" value="1"/>
</dbReference>
<dbReference type="OrthoDB" id="9797695at2"/>
<evidence type="ECO:0000259" key="1">
    <source>
        <dbReference type="Pfam" id="PF00561"/>
    </source>
</evidence>
<sequence length="288" mass="32891">MFLREVDCVLIIQKEKSVKEKKFILGNEIYYEYYPHPQSTTTILLLHGFLSSTFSFRKLIPIAARDYNILSVDLPPFGNSGKSSSYIYSHKNHSKMIIELLKSLEINQVILTGHSMGGQTCLNIMKDAPELAAKGVLLCSSGYLKRSKASLIFSSRLPFFHVFVKRLLAKTGVERNLQNVVFNHALIDQEMVDGYMQPFLNNEIFKGLTKMIREWEGDLLSEDLKQIETPCLLLWGEHDKVVPPEIGRRLHEDLPNSTLRIFEGIGHLLPEEEPEKVYTSMKEFIDGA</sequence>
<evidence type="ECO:0000313" key="3">
    <source>
        <dbReference type="Proteomes" id="UP000234748"/>
    </source>
</evidence>
<dbReference type="PANTHER" id="PTHR46438">
    <property type="entry name" value="ALPHA/BETA-HYDROLASES SUPERFAMILY PROTEIN"/>
    <property type="match status" value="1"/>
</dbReference>
<dbReference type="InterPro" id="IPR029058">
    <property type="entry name" value="AB_hydrolase_fold"/>
</dbReference>
<name>A0A2N5M7K8_9BACI</name>
<dbReference type="Pfam" id="PF00561">
    <property type="entry name" value="Abhydrolase_1"/>
    <property type="match status" value="1"/>
</dbReference>
<accession>A0A2N5M7K8</accession>
<feature type="domain" description="AB hydrolase-1" evidence="1">
    <location>
        <begin position="42"/>
        <end position="274"/>
    </location>
</feature>
<dbReference type="EMBL" id="PGUY01000023">
    <property type="protein sequence ID" value="PLT30354.1"/>
    <property type="molecule type" value="Genomic_DNA"/>
</dbReference>
<dbReference type="SUPFAM" id="SSF53474">
    <property type="entry name" value="alpha/beta-Hydrolases"/>
    <property type="match status" value="1"/>
</dbReference>
<dbReference type="Gene3D" id="3.40.50.1820">
    <property type="entry name" value="alpha/beta hydrolase"/>
    <property type="match status" value="1"/>
</dbReference>
<dbReference type="InterPro" id="IPR000073">
    <property type="entry name" value="AB_hydrolase_1"/>
</dbReference>
<gene>
    <name evidence="2" type="ORF">CUU66_08420</name>
</gene>
<keyword evidence="3" id="KW-1185">Reference proteome</keyword>
<dbReference type="GO" id="GO:0016787">
    <property type="term" value="F:hydrolase activity"/>
    <property type="evidence" value="ECO:0007669"/>
    <property type="project" value="UniProtKB-KW"/>
</dbReference>
<comment type="caution">
    <text evidence="2">The sequence shown here is derived from an EMBL/GenBank/DDBJ whole genome shotgun (WGS) entry which is preliminary data.</text>
</comment>
<organism evidence="2 3">
    <name type="scientific">Peribacillus deserti</name>
    <dbReference type="NCBI Taxonomy" id="673318"/>
    <lineage>
        <taxon>Bacteria</taxon>
        <taxon>Bacillati</taxon>
        <taxon>Bacillota</taxon>
        <taxon>Bacilli</taxon>
        <taxon>Bacillales</taxon>
        <taxon>Bacillaceae</taxon>
        <taxon>Peribacillus</taxon>
    </lineage>
</organism>
<dbReference type="PRINTS" id="PR00412">
    <property type="entry name" value="EPOXHYDRLASE"/>
</dbReference>
<dbReference type="PRINTS" id="PR00111">
    <property type="entry name" value="ABHYDROLASE"/>
</dbReference>
<protein>
    <submittedName>
        <fullName evidence="2">Alpha/beta hydrolase</fullName>
    </submittedName>
</protein>
<reference evidence="2 3" key="1">
    <citation type="submission" date="2017-11" db="EMBL/GenBank/DDBJ databases">
        <title>Comparitive Functional Genomics of Dry Heat Resistant strains isolated from the Viking Spacecraft.</title>
        <authorList>
            <person name="Seuylemezian A."/>
            <person name="Cooper K."/>
            <person name="Vaishampayan P."/>
        </authorList>
    </citation>
    <scope>NUCLEOTIDE SEQUENCE [LARGE SCALE GENOMIC DNA]</scope>
    <source>
        <strain evidence="2 3">V1-29</strain>
    </source>
</reference>
<dbReference type="AlphaFoldDB" id="A0A2N5M7K8"/>
<dbReference type="Proteomes" id="UP000234748">
    <property type="component" value="Unassembled WGS sequence"/>
</dbReference>
<keyword evidence="2" id="KW-0378">Hydrolase</keyword>
<proteinExistence type="predicted"/>
<evidence type="ECO:0000313" key="2">
    <source>
        <dbReference type="EMBL" id="PLT30354.1"/>
    </source>
</evidence>